<dbReference type="EMBL" id="JABTTQ020002043">
    <property type="protein sequence ID" value="KAK6126489.1"/>
    <property type="molecule type" value="Genomic_DNA"/>
</dbReference>
<evidence type="ECO:0000256" key="4">
    <source>
        <dbReference type="ARBA" id="ARBA00022701"/>
    </source>
</evidence>
<feature type="compositionally biased region" description="Basic and acidic residues" evidence="6">
    <location>
        <begin position="479"/>
        <end position="490"/>
    </location>
</feature>
<evidence type="ECO:0000313" key="9">
    <source>
        <dbReference type="Proteomes" id="UP001318860"/>
    </source>
</evidence>
<name>A0ABR0UUX4_REHGL</name>
<feature type="compositionally biased region" description="Polar residues" evidence="6">
    <location>
        <begin position="234"/>
        <end position="257"/>
    </location>
</feature>
<feature type="compositionally biased region" description="Polar residues" evidence="6">
    <location>
        <begin position="334"/>
        <end position="347"/>
    </location>
</feature>
<protein>
    <recommendedName>
        <fullName evidence="7">TPX2 C-terminal domain-containing protein</fullName>
    </recommendedName>
</protein>
<feature type="compositionally biased region" description="Basic and acidic residues" evidence="6">
    <location>
        <begin position="215"/>
        <end position="224"/>
    </location>
</feature>
<comment type="similarity">
    <text evidence="2">Belongs to the TPX2 family.</text>
</comment>
<dbReference type="Proteomes" id="UP001318860">
    <property type="component" value="Unassembled WGS sequence"/>
</dbReference>
<proteinExistence type="inferred from homology"/>
<evidence type="ECO:0000313" key="8">
    <source>
        <dbReference type="EMBL" id="KAK6126489.1"/>
    </source>
</evidence>
<feature type="region of interest" description="Disordered" evidence="6">
    <location>
        <begin position="126"/>
        <end position="347"/>
    </location>
</feature>
<evidence type="ECO:0000259" key="7">
    <source>
        <dbReference type="Pfam" id="PF06886"/>
    </source>
</evidence>
<accession>A0ABR0UUX4</accession>
<comment type="subcellular location">
    <subcellularLocation>
        <location evidence="1">Cytoplasm</location>
        <location evidence="1">Cytoskeleton</location>
    </subcellularLocation>
</comment>
<feature type="compositionally biased region" description="Polar residues" evidence="6">
    <location>
        <begin position="419"/>
        <end position="428"/>
    </location>
</feature>
<keyword evidence="3" id="KW-0963">Cytoplasm</keyword>
<dbReference type="InterPro" id="IPR027329">
    <property type="entry name" value="TPX2_C"/>
</dbReference>
<organism evidence="8 9">
    <name type="scientific">Rehmannia glutinosa</name>
    <name type="common">Chinese foxglove</name>
    <dbReference type="NCBI Taxonomy" id="99300"/>
    <lineage>
        <taxon>Eukaryota</taxon>
        <taxon>Viridiplantae</taxon>
        <taxon>Streptophyta</taxon>
        <taxon>Embryophyta</taxon>
        <taxon>Tracheophyta</taxon>
        <taxon>Spermatophyta</taxon>
        <taxon>Magnoliopsida</taxon>
        <taxon>eudicotyledons</taxon>
        <taxon>Gunneridae</taxon>
        <taxon>Pentapetalae</taxon>
        <taxon>asterids</taxon>
        <taxon>lamiids</taxon>
        <taxon>Lamiales</taxon>
        <taxon>Orobanchaceae</taxon>
        <taxon>Rehmannieae</taxon>
        <taxon>Rehmannia</taxon>
    </lineage>
</organism>
<evidence type="ECO:0000256" key="1">
    <source>
        <dbReference type="ARBA" id="ARBA00004245"/>
    </source>
</evidence>
<evidence type="ECO:0000256" key="6">
    <source>
        <dbReference type="SAM" id="MobiDB-lite"/>
    </source>
</evidence>
<feature type="compositionally biased region" description="Basic and acidic residues" evidence="6">
    <location>
        <begin position="135"/>
        <end position="147"/>
    </location>
</feature>
<feature type="compositionally biased region" description="Polar residues" evidence="6">
    <location>
        <begin position="148"/>
        <end position="192"/>
    </location>
</feature>
<dbReference type="Pfam" id="PF06886">
    <property type="entry name" value="TPX2"/>
    <property type="match status" value="1"/>
</dbReference>
<feature type="compositionally biased region" description="Polar residues" evidence="6">
    <location>
        <begin position="270"/>
        <end position="309"/>
    </location>
</feature>
<feature type="domain" description="TPX2 C-terminal" evidence="7">
    <location>
        <begin position="358"/>
        <end position="403"/>
    </location>
</feature>
<comment type="caution">
    <text evidence="8">The sequence shown here is derived from an EMBL/GenBank/DDBJ whole genome shotgun (WGS) entry which is preliminary data.</text>
</comment>
<dbReference type="PANTHER" id="PTHR46372:SF26">
    <property type="entry name" value="(WILD MALAYSIAN BANANA) HYPOTHETICAL PROTEIN"/>
    <property type="match status" value="1"/>
</dbReference>
<feature type="region of interest" description="Disordered" evidence="6">
    <location>
        <begin position="386"/>
        <end position="530"/>
    </location>
</feature>
<sequence length="530" mass="57637">MSSDGFVDNHAFRLVYFHGDWSILYPLLSLVSQMEFVSRLLVGPTFGVDQTGHNNYKLGMTKAMKMREMINTIGYRSSHGNGNDIFSVMESDSSVPLEHEKKVIVEKSIGEGLTLVLNKEIISNSDDEPISGENEVCKKDEKTDKEGPNSSGPDVVLSTSLSKIKTSNPSKDSNVNGPKSNKLSRNQSTSKVSVVFGRNTKPSLTQSLSFPARGRHPDVMKRSIEIYPSKSDIRQSQKNSSRIESQVTNGIVSSSPRINPAGKGPFPGVNSKSVTSARKTGRTSASLPSLKTSVSGKNVSANGTGTNPATDVLVAKDSEPSNSALPVKEDDVHSTTSSNLTPRSQQRINVSTFSFRLEQRAEKRKEEYQEAEIKQLRKSLAFKATPMPSFYKEPPPKVELKKIPTTRAISPKLGRHKGTASSASNSPCVSPRVSRDNCKSPKSPFANGDKGNAFLKRSGKSSLSKPQTREPTTPRKAKHAETEGQDRPRCSPELVDQIEEEPEKNTLCSDGSNLASSNPDAMPAEVVVES</sequence>
<gene>
    <name evidence="8" type="ORF">DH2020_039762</name>
</gene>
<dbReference type="PANTHER" id="PTHR46372">
    <property type="entry name" value="PROTEIN WVD2-LIKE 3"/>
    <property type="match status" value="1"/>
</dbReference>
<evidence type="ECO:0000256" key="2">
    <source>
        <dbReference type="ARBA" id="ARBA00005885"/>
    </source>
</evidence>
<evidence type="ECO:0000256" key="5">
    <source>
        <dbReference type="ARBA" id="ARBA00023212"/>
    </source>
</evidence>
<evidence type="ECO:0000256" key="3">
    <source>
        <dbReference type="ARBA" id="ARBA00022490"/>
    </source>
</evidence>
<keyword evidence="4" id="KW-0493">Microtubule</keyword>
<dbReference type="InterPro" id="IPR044806">
    <property type="entry name" value="WVD2/WDL1-4"/>
</dbReference>
<feature type="compositionally biased region" description="Polar residues" evidence="6">
    <location>
        <begin position="200"/>
        <end position="209"/>
    </location>
</feature>
<reference evidence="8 9" key="1">
    <citation type="journal article" date="2021" name="Comput. Struct. Biotechnol. J.">
        <title>De novo genome assembly of the potent medicinal plant Rehmannia glutinosa using nanopore technology.</title>
        <authorList>
            <person name="Ma L."/>
            <person name="Dong C."/>
            <person name="Song C."/>
            <person name="Wang X."/>
            <person name="Zheng X."/>
            <person name="Niu Y."/>
            <person name="Chen S."/>
            <person name="Feng W."/>
        </authorList>
    </citation>
    <scope>NUCLEOTIDE SEQUENCE [LARGE SCALE GENOMIC DNA]</scope>
    <source>
        <strain evidence="8">DH-2019</strain>
    </source>
</reference>
<keyword evidence="9" id="KW-1185">Reference proteome</keyword>
<feature type="compositionally biased region" description="Polar residues" evidence="6">
    <location>
        <begin position="460"/>
        <end position="471"/>
    </location>
</feature>
<feature type="compositionally biased region" description="Polar residues" evidence="6">
    <location>
        <begin position="506"/>
        <end position="519"/>
    </location>
</feature>
<keyword evidence="5" id="KW-0206">Cytoskeleton</keyword>